<name>A0A699ZQM2_HAELA</name>
<feature type="non-terminal residue" evidence="1">
    <location>
        <position position="1"/>
    </location>
</feature>
<accession>A0A699ZQM2</accession>
<gene>
    <name evidence="1" type="ORF">HaLaN_22435</name>
</gene>
<sequence>MDEDVWLHPHRFQRLLSSLKPQRSYWGVMQHAADQTAYMAKQAWVLSTDLVLWVQQHRSALLAVPRYSTEANEALLVGRLVSAQGVSVTELEAGQPAAEWEVYDW</sequence>
<reference evidence="1 2" key="1">
    <citation type="submission" date="2020-02" db="EMBL/GenBank/DDBJ databases">
        <title>Draft genome sequence of Haematococcus lacustris strain NIES-144.</title>
        <authorList>
            <person name="Morimoto D."/>
            <person name="Nakagawa S."/>
            <person name="Yoshida T."/>
            <person name="Sawayama S."/>
        </authorList>
    </citation>
    <scope>NUCLEOTIDE SEQUENCE [LARGE SCALE GENOMIC DNA]</scope>
    <source>
        <strain evidence="1 2">NIES-144</strain>
    </source>
</reference>
<keyword evidence="2" id="KW-1185">Reference proteome</keyword>
<comment type="caution">
    <text evidence="1">The sequence shown here is derived from an EMBL/GenBank/DDBJ whole genome shotgun (WGS) entry which is preliminary data.</text>
</comment>
<protein>
    <submittedName>
        <fullName evidence="1">Uncharacterized protein</fullName>
    </submittedName>
</protein>
<organism evidence="1 2">
    <name type="scientific">Haematococcus lacustris</name>
    <name type="common">Green alga</name>
    <name type="synonym">Haematococcus pluvialis</name>
    <dbReference type="NCBI Taxonomy" id="44745"/>
    <lineage>
        <taxon>Eukaryota</taxon>
        <taxon>Viridiplantae</taxon>
        <taxon>Chlorophyta</taxon>
        <taxon>core chlorophytes</taxon>
        <taxon>Chlorophyceae</taxon>
        <taxon>CS clade</taxon>
        <taxon>Chlamydomonadales</taxon>
        <taxon>Haematococcaceae</taxon>
        <taxon>Haematococcus</taxon>
    </lineage>
</organism>
<dbReference type="Proteomes" id="UP000485058">
    <property type="component" value="Unassembled WGS sequence"/>
</dbReference>
<dbReference type="EMBL" id="BLLF01002583">
    <property type="protein sequence ID" value="GFH24611.1"/>
    <property type="molecule type" value="Genomic_DNA"/>
</dbReference>
<evidence type="ECO:0000313" key="1">
    <source>
        <dbReference type="EMBL" id="GFH24611.1"/>
    </source>
</evidence>
<proteinExistence type="predicted"/>
<evidence type="ECO:0000313" key="2">
    <source>
        <dbReference type="Proteomes" id="UP000485058"/>
    </source>
</evidence>
<dbReference type="AlphaFoldDB" id="A0A699ZQM2"/>